<reference evidence="2" key="2">
    <citation type="submission" date="2023-05" db="EMBL/GenBank/DDBJ databases">
        <authorList>
            <consortium name="Lawrence Berkeley National Laboratory"/>
            <person name="Steindorff A."/>
            <person name="Hensen N."/>
            <person name="Bonometti L."/>
            <person name="Westerberg I."/>
            <person name="Brannstrom I.O."/>
            <person name="Guillou S."/>
            <person name="Cros-Aarteil S."/>
            <person name="Calhoun S."/>
            <person name="Haridas S."/>
            <person name="Kuo A."/>
            <person name="Mondo S."/>
            <person name="Pangilinan J."/>
            <person name="Riley R."/>
            <person name="Labutti K."/>
            <person name="Andreopoulos B."/>
            <person name="Lipzen A."/>
            <person name="Chen C."/>
            <person name="Yanf M."/>
            <person name="Daum C."/>
            <person name="Ng V."/>
            <person name="Clum A."/>
            <person name="Ohm R."/>
            <person name="Martin F."/>
            <person name="Silar P."/>
            <person name="Natvig D."/>
            <person name="Lalanne C."/>
            <person name="Gautier V."/>
            <person name="Ament-Velasquez S.L."/>
            <person name="Kruys A."/>
            <person name="Hutchinson M.I."/>
            <person name="Powell A.J."/>
            <person name="Barry K."/>
            <person name="Miller A.N."/>
            <person name="Grigoriev I.V."/>
            <person name="Debuchy R."/>
            <person name="Gladieux P."/>
            <person name="Thoren M.H."/>
            <person name="Johannesson H."/>
        </authorList>
    </citation>
    <scope>NUCLEOTIDE SEQUENCE</scope>
    <source>
        <strain evidence="2">CBS 103.79</strain>
    </source>
</reference>
<dbReference type="Proteomes" id="UP001303889">
    <property type="component" value="Unassembled WGS sequence"/>
</dbReference>
<gene>
    <name evidence="2" type="ORF">C8A05DRAFT_29989</name>
</gene>
<dbReference type="InterPro" id="IPR043519">
    <property type="entry name" value="NT_sf"/>
</dbReference>
<name>A0AAN6RX76_9PEZI</name>
<feature type="compositionally biased region" description="Low complexity" evidence="1">
    <location>
        <begin position="329"/>
        <end position="360"/>
    </location>
</feature>
<evidence type="ECO:0000256" key="1">
    <source>
        <dbReference type="SAM" id="MobiDB-lite"/>
    </source>
</evidence>
<protein>
    <submittedName>
        <fullName evidence="2">Uncharacterized protein</fullName>
    </submittedName>
</protein>
<feature type="compositionally biased region" description="Low complexity" evidence="1">
    <location>
        <begin position="257"/>
        <end position="317"/>
    </location>
</feature>
<dbReference type="Gene3D" id="3.30.460.40">
    <property type="match status" value="1"/>
</dbReference>
<evidence type="ECO:0000313" key="3">
    <source>
        <dbReference type="Proteomes" id="UP001303889"/>
    </source>
</evidence>
<feature type="compositionally biased region" description="Gly residues" evidence="1">
    <location>
        <begin position="241"/>
        <end position="256"/>
    </location>
</feature>
<feature type="region of interest" description="Disordered" evidence="1">
    <location>
        <begin position="224"/>
        <end position="368"/>
    </location>
</feature>
<sequence length="368" mass="38341">MPCHYYPPADLDDLEEEAESATPQQQRAALQIIGDIFNGTGLAYALMGGMNFFLRGSGRATQDVDLAVSGTVQLAAILDMLNNDERITRPANRMSWLSGVARIFVRIGTQQVQIDLKWQRAEGHGMPANLATASEGIQIIANQTAVRFLSIGPLVKAKFQSYGRGFEGDFTDLFFVCTHATYGGRVRQIADDIPIGKREALLEETIDNHPNDEDAVRYALKLEETSGSESSGSGKGTKRSPGGGAGGGGGGGGGNGTKTTKTATATSRTTQQSSSTGSRTSTTTGSSTMSTASRTTAGSGVSTRPSATSSSSASLTSGMKRLAVADTKTASPSSRTTQPTSRSSASTATAQSSATKTSRTVVSGKTQR</sequence>
<comment type="caution">
    <text evidence="2">The sequence shown here is derived from an EMBL/GenBank/DDBJ whole genome shotgun (WGS) entry which is preliminary data.</text>
</comment>
<organism evidence="2 3">
    <name type="scientific">Staphylotrichum tortipilum</name>
    <dbReference type="NCBI Taxonomy" id="2831512"/>
    <lineage>
        <taxon>Eukaryota</taxon>
        <taxon>Fungi</taxon>
        <taxon>Dikarya</taxon>
        <taxon>Ascomycota</taxon>
        <taxon>Pezizomycotina</taxon>
        <taxon>Sordariomycetes</taxon>
        <taxon>Sordariomycetidae</taxon>
        <taxon>Sordariales</taxon>
        <taxon>Chaetomiaceae</taxon>
        <taxon>Staphylotrichum</taxon>
    </lineage>
</organism>
<reference evidence="2" key="1">
    <citation type="journal article" date="2023" name="Mol. Phylogenet. Evol.">
        <title>Genome-scale phylogeny and comparative genomics of the fungal order Sordariales.</title>
        <authorList>
            <person name="Hensen N."/>
            <person name="Bonometti L."/>
            <person name="Westerberg I."/>
            <person name="Brannstrom I.O."/>
            <person name="Guillou S."/>
            <person name="Cros-Aarteil S."/>
            <person name="Calhoun S."/>
            <person name="Haridas S."/>
            <person name="Kuo A."/>
            <person name="Mondo S."/>
            <person name="Pangilinan J."/>
            <person name="Riley R."/>
            <person name="LaButti K."/>
            <person name="Andreopoulos B."/>
            <person name="Lipzen A."/>
            <person name="Chen C."/>
            <person name="Yan M."/>
            <person name="Daum C."/>
            <person name="Ng V."/>
            <person name="Clum A."/>
            <person name="Steindorff A."/>
            <person name="Ohm R.A."/>
            <person name="Martin F."/>
            <person name="Silar P."/>
            <person name="Natvig D.O."/>
            <person name="Lalanne C."/>
            <person name="Gautier V."/>
            <person name="Ament-Velasquez S.L."/>
            <person name="Kruys A."/>
            <person name="Hutchinson M.I."/>
            <person name="Powell A.J."/>
            <person name="Barry K."/>
            <person name="Miller A.N."/>
            <person name="Grigoriev I.V."/>
            <person name="Debuchy R."/>
            <person name="Gladieux P."/>
            <person name="Hiltunen Thoren M."/>
            <person name="Johannesson H."/>
        </authorList>
    </citation>
    <scope>NUCLEOTIDE SEQUENCE</scope>
    <source>
        <strain evidence="2">CBS 103.79</strain>
    </source>
</reference>
<dbReference type="SUPFAM" id="SSF81301">
    <property type="entry name" value="Nucleotidyltransferase"/>
    <property type="match status" value="1"/>
</dbReference>
<accession>A0AAN6RX76</accession>
<evidence type="ECO:0000313" key="2">
    <source>
        <dbReference type="EMBL" id="KAK3906124.1"/>
    </source>
</evidence>
<keyword evidence="3" id="KW-1185">Reference proteome</keyword>
<dbReference type="EMBL" id="MU855335">
    <property type="protein sequence ID" value="KAK3906124.1"/>
    <property type="molecule type" value="Genomic_DNA"/>
</dbReference>
<proteinExistence type="predicted"/>
<dbReference type="AlphaFoldDB" id="A0AAN6RX76"/>